<keyword evidence="5 7" id="KW-1133">Transmembrane helix</keyword>
<dbReference type="AlphaFoldDB" id="A0AA38G7Z7"/>
<dbReference type="GO" id="GO:0022857">
    <property type="term" value="F:transmembrane transporter activity"/>
    <property type="evidence" value="ECO:0007669"/>
    <property type="project" value="InterPro"/>
</dbReference>
<feature type="transmembrane region" description="Helical" evidence="7">
    <location>
        <begin position="76"/>
        <end position="95"/>
    </location>
</feature>
<evidence type="ECO:0000256" key="4">
    <source>
        <dbReference type="ARBA" id="ARBA00022692"/>
    </source>
</evidence>
<reference evidence="8 9" key="1">
    <citation type="journal article" date="2021" name="Nat. Plants">
        <title>The Taxus genome provides insights into paclitaxel biosynthesis.</title>
        <authorList>
            <person name="Xiong X."/>
            <person name="Gou J."/>
            <person name="Liao Q."/>
            <person name="Li Y."/>
            <person name="Zhou Q."/>
            <person name="Bi G."/>
            <person name="Li C."/>
            <person name="Du R."/>
            <person name="Wang X."/>
            <person name="Sun T."/>
            <person name="Guo L."/>
            <person name="Liang H."/>
            <person name="Lu P."/>
            <person name="Wu Y."/>
            <person name="Zhang Z."/>
            <person name="Ro D.K."/>
            <person name="Shang Y."/>
            <person name="Huang S."/>
            <person name="Yan J."/>
        </authorList>
    </citation>
    <scope>NUCLEOTIDE SEQUENCE [LARGE SCALE GENOMIC DNA]</scope>
    <source>
        <strain evidence="8">Ta-2019</strain>
    </source>
</reference>
<dbReference type="InterPro" id="IPR009262">
    <property type="entry name" value="SLC35_F1/F2/F6"/>
</dbReference>
<protein>
    <recommendedName>
        <fullName evidence="10">Solute carrier family 35 member F1</fullName>
    </recommendedName>
</protein>
<dbReference type="OMA" id="PANGMIP"/>
<comment type="similarity">
    <text evidence="2">Belongs to the SLC35F solute transporter family.</text>
</comment>
<keyword evidence="9" id="KW-1185">Reference proteome</keyword>
<evidence type="ECO:0000256" key="2">
    <source>
        <dbReference type="ARBA" id="ARBA00007863"/>
    </source>
</evidence>
<feature type="non-terminal residue" evidence="8">
    <location>
        <position position="184"/>
    </location>
</feature>
<feature type="non-terminal residue" evidence="8">
    <location>
        <position position="1"/>
    </location>
</feature>
<dbReference type="GO" id="GO:0016020">
    <property type="term" value="C:membrane"/>
    <property type="evidence" value="ECO:0007669"/>
    <property type="project" value="UniProtKB-SubCell"/>
</dbReference>
<keyword evidence="3" id="KW-0813">Transport</keyword>
<comment type="subcellular location">
    <subcellularLocation>
        <location evidence="1">Membrane</location>
        <topology evidence="1">Multi-pass membrane protein</topology>
    </subcellularLocation>
</comment>
<dbReference type="PANTHER" id="PTHR14233">
    <property type="entry name" value="DUF914-RELATED"/>
    <property type="match status" value="1"/>
</dbReference>
<dbReference type="SUPFAM" id="SSF103481">
    <property type="entry name" value="Multidrug resistance efflux transporter EmrE"/>
    <property type="match status" value="1"/>
</dbReference>
<dbReference type="EMBL" id="JAHRHJ020000004">
    <property type="protein sequence ID" value="KAH9316858.1"/>
    <property type="molecule type" value="Genomic_DNA"/>
</dbReference>
<comment type="caution">
    <text evidence="8">The sequence shown here is derived from an EMBL/GenBank/DDBJ whole genome shotgun (WGS) entry which is preliminary data.</text>
</comment>
<feature type="transmembrane region" description="Helical" evidence="7">
    <location>
        <begin position="163"/>
        <end position="183"/>
    </location>
</feature>
<dbReference type="InterPro" id="IPR052221">
    <property type="entry name" value="SLC35F_Transporter"/>
</dbReference>
<name>A0AA38G7Z7_TAXCH</name>
<evidence type="ECO:0000256" key="6">
    <source>
        <dbReference type="ARBA" id="ARBA00023136"/>
    </source>
</evidence>
<feature type="transmembrane region" description="Helical" evidence="7">
    <location>
        <begin position="132"/>
        <end position="151"/>
    </location>
</feature>
<keyword evidence="6 7" id="KW-0472">Membrane</keyword>
<dbReference type="PANTHER" id="PTHR14233:SF18">
    <property type="entry name" value="OS05G0444300 PROTEIN"/>
    <property type="match status" value="1"/>
</dbReference>
<organism evidence="8 9">
    <name type="scientific">Taxus chinensis</name>
    <name type="common">Chinese yew</name>
    <name type="synonym">Taxus wallichiana var. chinensis</name>
    <dbReference type="NCBI Taxonomy" id="29808"/>
    <lineage>
        <taxon>Eukaryota</taxon>
        <taxon>Viridiplantae</taxon>
        <taxon>Streptophyta</taxon>
        <taxon>Embryophyta</taxon>
        <taxon>Tracheophyta</taxon>
        <taxon>Spermatophyta</taxon>
        <taxon>Pinopsida</taxon>
        <taxon>Pinidae</taxon>
        <taxon>Conifers II</taxon>
        <taxon>Cupressales</taxon>
        <taxon>Taxaceae</taxon>
        <taxon>Taxus</taxon>
    </lineage>
</organism>
<feature type="transmembrane region" description="Helical" evidence="7">
    <location>
        <begin position="51"/>
        <end position="69"/>
    </location>
</feature>
<sequence>LKKLLCDMNRDRIWQTVGVLALGQLVSLCMTGSSFTSSALAAQGVDAPLTQSLVLYIFLALVYGCVLLYRRQRLQVAWYWYVLLGFVDVEGNYLVVKAYQYTSITSVTLLDCWTIPWVMILTRLLIKTKYTLCQFFGAVTCIAGLVVVLFSDVSSSVTGGSKPILGDALVIAGTIFYAISNVGE</sequence>
<dbReference type="Pfam" id="PF06027">
    <property type="entry name" value="SLC35F"/>
    <property type="match status" value="1"/>
</dbReference>
<dbReference type="InterPro" id="IPR037185">
    <property type="entry name" value="EmrE-like"/>
</dbReference>
<evidence type="ECO:0000313" key="9">
    <source>
        <dbReference type="Proteomes" id="UP000824469"/>
    </source>
</evidence>
<evidence type="ECO:0000256" key="3">
    <source>
        <dbReference type="ARBA" id="ARBA00022448"/>
    </source>
</evidence>
<evidence type="ECO:0000256" key="5">
    <source>
        <dbReference type="ARBA" id="ARBA00022989"/>
    </source>
</evidence>
<accession>A0AA38G7Z7</accession>
<evidence type="ECO:0000256" key="7">
    <source>
        <dbReference type="SAM" id="Phobius"/>
    </source>
</evidence>
<gene>
    <name evidence="8" type="ORF">KI387_018627</name>
</gene>
<dbReference type="Proteomes" id="UP000824469">
    <property type="component" value="Unassembled WGS sequence"/>
</dbReference>
<evidence type="ECO:0000313" key="8">
    <source>
        <dbReference type="EMBL" id="KAH9316858.1"/>
    </source>
</evidence>
<feature type="transmembrane region" description="Helical" evidence="7">
    <location>
        <begin position="101"/>
        <end position="120"/>
    </location>
</feature>
<evidence type="ECO:0000256" key="1">
    <source>
        <dbReference type="ARBA" id="ARBA00004141"/>
    </source>
</evidence>
<keyword evidence="4 7" id="KW-0812">Transmembrane</keyword>
<evidence type="ECO:0008006" key="10">
    <source>
        <dbReference type="Google" id="ProtNLM"/>
    </source>
</evidence>
<proteinExistence type="inferred from homology"/>